<dbReference type="RefSeq" id="WP_187303325.1">
    <property type="nucleotide sequence ID" value="NZ_JACRYT010000011.1"/>
</dbReference>
<dbReference type="PANTHER" id="PTHR42899:SF1">
    <property type="entry name" value="SPERMATOGENESIS-ASSOCIATED PROTEIN 20"/>
    <property type="match status" value="1"/>
</dbReference>
<evidence type="ECO:0000313" key="3">
    <source>
        <dbReference type="Proteomes" id="UP000602647"/>
    </source>
</evidence>
<dbReference type="GO" id="GO:0005975">
    <property type="term" value="P:carbohydrate metabolic process"/>
    <property type="evidence" value="ECO:0007669"/>
    <property type="project" value="InterPro"/>
</dbReference>
<dbReference type="InterPro" id="IPR008928">
    <property type="entry name" value="6-hairpin_glycosidase_sf"/>
</dbReference>
<dbReference type="EMBL" id="JACRYT010000011">
    <property type="protein sequence ID" value="MBC6680222.1"/>
    <property type="molecule type" value="Genomic_DNA"/>
</dbReference>
<dbReference type="Pfam" id="PF03190">
    <property type="entry name" value="Thioredox_DsbH"/>
    <property type="match status" value="1"/>
</dbReference>
<dbReference type="Gene3D" id="3.40.30.10">
    <property type="entry name" value="Glutaredoxin"/>
    <property type="match status" value="1"/>
</dbReference>
<dbReference type="Gene3D" id="1.50.10.10">
    <property type="match status" value="2"/>
</dbReference>
<dbReference type="Proteomes" id="UP000602647">
    <property type="component" value="Unassembled WGS sequence"/>
</dbReference>
<dbReference type="InterPro" id="IPR024705">
    <property type="entry name" value="Ssp411"/>
</dbReference>
<protein>
    <submittedName>
        <fullName evidence="2">Thioredoxin domain-containing protein</fullName>
    </submittedName>
</protein>
<dbReference type="InterPro" id="IPR012341">
    <property type="entry name" value="6hp_glycosidase-like_sf"/>
</dbReference>
<gene>
    <name evidence="2" type="ORF">H9L42_10290</name>
</gene>
<dbReference type="SUPFAM" id="SSF48208">
    <property type="entry name" value="Six-hairpin glycosidases"/>
    <property type="match status" value="1"/>
</dbReference>
<dbReference type="PIRSF" id="PIRSF006402">
    <property type="entry name" value="UCP006402_thioredoxin"/>
    <property type="match status" value="1"/>
</dbReference>
<dbReference type="PANTHER" id="PTHR42899">
    <property type="entry name" value="SPERMATOGENESIS-ASSOCIATED PROTEIN 20"/>
    <property type="match status" value="1"/>
</dbReference>
<name>A0A923NN59_9FIRM</name>
<comment type="caution">
    <text evidence="2">The sequence shown here is derived from an EMBL/GenBank/DDBJ whole genome shotgun (WGS) entry which is preliminary data.</text>
</comment>
<evidence type="ECO:0000259" key="1">
    <source>
        <dbReference type="Pfam" id="PF03190"/>
    </source>
</evidence>
<dbReference type="AlphaFoldDB" id="A0A923NN59"/>
<proteinExistence type="predicted"/>
<evidence type="ECO:0000313" key="2">
    <source>
        <dbReference type="EMBL" id="MBC6680222.1"/>
    </source>
</evidence>
<dbReference type="InterPro" id="IPR004879">
    <property type="entry name" value="Ssp411-like_TRX"/>
</dbReference>
<feature type="domain" description="Spermatogenesis-associated protein 20-like TRX" evidence="1">
    <location>
        <begin position="13"/>
        <end position="173"/>
    </location>
</feature>
<keyword evidence="3" id="KW-1185">Reference proteome</keyword>
<dbReference type="SUPFAM" id="SSF52833">
    <property type="entry name" value="Thioredoxin-like"/>
    <property type="match status" value="1"/>
</dbReference>
<dbReference type="CDD" id="cd02955">
    <property type="entry name" value="SSP411"/>
    <property type="match status" value="1"/>
</dbReference>
<sequence>MKTQNRKADFAANQLIDEKSPYLLQHAYNPVKWRPWEEEVFLEARRKDIPVFLSIGYSTCHWCHVMAEESFEDPEVAEILNRSFLPVKVDREERPDIDAVYMAACQALTGSGGWPLTIIMTPEKEPFFAGTYFPKKGNGRTAGLIEILLFVEKSWRQDRRRLQADSQTVVAFLQENGEKARDSAWDQEELLHAAAGWFFKNFDETWGGFGPAPKFPSAHNLLFLMGQKDPLCMQMAEKTLVQMYRGGIFDHIGGGFCRYSTDERWLVPHFEKMLYDNAWLLAAYAQAYSLTGNPFYRQVGEQIFEYIEQELTDPEGGFWCGQDADSNGREGLFYLFSPGEVCQVLGETDGLQFCSRFDITAGGNFEGKSIPNLIGADDYVRQERKDVRERLSAYRRERASLGTDDKILTGWNGLMIAALARSAVIMERPRFLKAAQRAEGFLWEHIHMGNGLIMARWRQGEAKYPGILDDYAFFIWGLLECYGACYDAEYLEKAELLGERMLEQFFDWEKGGCFLYGRDSETLLFRPKEIHDGAMPSGNSVAALVMRRLSFFTGKQKWREAWEKQKQFFLQKAFHPAGHGFFLHVLQEERRGQLIGVGEESIRDEKMSSLNLDILIKTRGCQEKIEKLAPFLKDYPIPEKGNDFYFCQNHVCSEVVHSLDEVQKIVDIFLQ</sequence>
<dbReference type="InterPro" id="IPR036249">
    <property type="entry name" value="Thioredoxin-like_sf"/>
</dbReference>
<organism evidence="2 3">
    <name type="scientific">Zhenpiania hominis</name>
    <dbReference type="NCBI Taxonomy" id="2763644"/>
    <lineage>
        <taxon>Bacteria</taxon>
        <taxon>Bacillati</taxon>
        <taxon>Bacillota</taxon>
        <taxon>Clostridia</taxon>
        <taxon>Peptostreptococcales</taxon>
        <taxon>Anaerovoracaceae</taxon>
        <taxon>Zhenpiania</taxon>
    </lineage>
</organism>
<reference evidence="2" key="1">
    <citation type="submission" date="2020-08" db="EMBL/GenBank/DDBJ databases">
        <title>Genome public.</title>
        <authorList>
            <person name="Liu C."/>
            <person name="Sun Q."/>
        </authorList>
    </citation>
    <scope>NUCLEOTIDE SEQUENCE</scope>
    <source>
        <strain evidence="2">BX12</strain>
    </source>
</reference>
<accession>A0A923NN59</accession>